<evidence type="ECO:0000256" key="4">
    <source>
        <dbReference type="ARBA" id="ARBA00023136"/>
    </source>
</evidence>
<evidence type="ECO:0000256" key="5">
    <source>
        <dbReference type="ARBA" id="ARBA00023224"/>
    </source>
</evidence>
<dbReference type="Pfam" id="PF13675">
    <property type="entry name" value="PilJ"/>
    <property type="match status" value="1"/>
</dbReference>
<comment type="subcellular location">
    <subcellularLocation>
        <location evidence="1">Membrane</location>
        <topology evidence="1">Multi-pass membrane protein</topology>
    </subcellularLocation>
</comment>
<evidence type="ECO:0000259" key="11">
    <source>
        <dbReference type="PROSITE" id="PS50885"/>
    </source>
</evidence>
<proteinExistence type="inferred from homology"/>
<dbReference type="GO" id="GO:0007165">
    <property type="term" value="P:signal transduction"/>
    <property type="evidence" value="ECO:0007669"/>
    <property type="project" value="UniProtKB-KW"/>
</dbReference>
<evidence type="ECO:0000256" key="8">
    <source>
        <dbReference type="SAM" id="MobiDB-lite"/>
    </source>
</evidence>
<gene>
    <name evidence="12" type="ORF">SAMN04488028_101156</name>
</gene>
<dbReference type="PROSITE" id="PS50111">
    <property type="entry name" value="CHEMOTAXIS_TRANSDUC_2"/>
    <property type="match status" value="1"/>
</dbReference>
<keyword evidence="2 9" id="KW-0812">Transmembrane</keyword>
<evidence type="ECO:0000313" key="12">
    <source>
        <dbReference type="EMBL" id="SHJ44945.1"/>
    </source>
</evidence>
<dbReference type="STRING" id="156994.SAMN04488028_101156"/>
<keyword evidence="13" id="KW-1185">Reference proteome</keyword>
<feature type="domain" description="HAMP" evidence="11">
    <location>
        <begin position="349"/>
        <end position="401"/>
    </location>
</feature>
<feature type="domain" description="HAMP" evidence="11">
    <location>
        <begin position="218"/>
        <end position="270"/>
    </location>
</feature>
<dbReference type="Gene3D" id="1.20.120.1530">
    <property type="match status" value="1"/>
</dbReference>
<name>A0A1M6JE54_REIAG</name>
<evidence type="ECO:0000256" key="9">
    <source>
        <dbReference type="SAM" id="Phobius"/>
    </source>
</evidence>
<dbReference type="CDD" id="cd11386">
    <property type="entry name" value="MCP_signal"/>
    <property type="match status" value="1"/>
</dbReference>
<dbReference type="PANTHER" id="PTHR32089:SF112">
    <property type="entry name" value="LYSOZYME-LIKE PROTEIN-RELATED"/>
    <property type="match status" value="1"/>
</dbReference>
<dbReference type="EMBL" id="FRAA01000001">
    <property type="protein sequence ID" value="SHJ44945.1"/>
    <property type="molecule type" value="Genomic_DNA"/>
</dbReference>
<evidence type="ECO:0000313" key="13">
    <source>
        <dbReference type="Proteomes" id="UP000184474"/>
    </source>
</evidence>
<dbReference type="Pfam" id="PF00672">
    <property type="entry name" value="HAMP"/>
    <property type="match status" value="1"/>
</dbReference>
<dbReference type="SMART" id="SM00283">
    <property type="entry name" value="MA"/>
    <property type="match status" value="1"/>
</dbReference>
<evidence type="ECO:0000256" key="2">
    <source>
        <dbReference type="ARBA" id="ARBA00022692"/>
    </source>
</evidence>
<feature type="region of interest" description="Disordered" evidence="8">
    <location>
        <begin position="107"/>
        <end position="126"/>
    </location>
</feature>
<accession>A0A1M6JE54</accession>
<sequence length="710" mass="77796">MTQRTLRVNAMFSTISAILKRPTIGLKLSLIPILFLLLSLINYATISYFRGLQVDDTIVVDVAGRQRMLSQRIAFYSQLVAQGDRSAIENLRSSLTLCDQSLTILKEGGQAPGHPKGNTLPPTTRQSMESWERTEKLWKSYHTHASKLLKTNINNNETSSAAHAIANDATPMLKQFNLLVQAYVAESRDKQSTLDLIQYLLIAINLVIIGLAVYFNDRKVSNPLKRILDIVQTLSRGELNHTTPHSGKDELSLALYNLHVLDQNLHKASSFAKSLEEGNLDTEYSILSSEDELGKSLITLQSKLKRTVDEFEHVVNRAGLEGDLNNRIEINEKQGAWKNISASINQLLQSIQTPIKDIKSIVDAFASGDLRFEYNGEAKGDLKALVNSLNHAITNLHLMMTEVRGTSKVVNDYTTDILGHGSEMNMSYGEISSAIGEMNQGAQNQLLKIEESSSTIENIKRSIDHMGKLSHAIDLSATNGVESSAKGRQKVDELIKIIDTAAQSATQVKDSMDVLSNQSKEIERVLGIITEIASQTNLLALNAAIEAAQAGESGRGFAVVAEEIRKLAEGARKSVNEISDLVSAVQNDTTAAQDLMVMMNKNVKTGVKASVEVAKAFETLSDASKETSINSKEILDTAQNQSHNINFMVSSNENVIIIAEESAAGSEQIASSAAQLSAGMETFMSKTQFCRDKAGELKTTIEQFKLLDQN</sequence>
<feature type="transmembrane region" description="Helical" evidence="9">
    <location>
        <begin position="24"/>
        <end position="44"/>
    </location>
</feature>
<feature type="domain" description="Methyl-accepting transducer" evidence="10">
    <location>
        <begin position="420"/>
        <end position="677"/>
    </location>
</feature>
<keyword evidence="4 9" id="KW-0472">Membrane</keyword>
<reference evidence="13" key="1">
    <citation type="submission" date="2016-11" db="EMBL/GenBank/DDBJ databases">
        <authorList>
            <person name="Varghese N."/>
            <person name="Submissions S."/>
        </authorList>
    </citation>
    <scope>NUCLEOTIDE SEQUENCE [LARGE SCALE GENOMIC DNA]</scope>
    <source>
        <strain evidence="13">DSM 26134</strain>
    </source>
</reference>
<evidence type="ECO:0000256" key="1">
    <source>
        <dbReference type="ARBA" id="ARBA00004141"/>
    </source>
</evidence>
<dbReference type="Gene3D" id="1.10.287.950">
    <property type="entry name" value="Methyl-accepting chemotaxis protein"/>
    <property type="match status" value="1"/>
</dbReference>
<dbReference type="AlphaFoldDB" id="A0A1M6JE54"/>
<organism evidence="12 13">
    <name type="scientific">Reichenbachiella agariperforans</name>
    <dbReference type="NCBI Taxonomy" id="156994"/>
    <lineage>
        <taxon>Bacteria</taxon>
        <taxon>Pseudomonadati</taxon>
        <taxon>Bacteroidota</taxon>
        <taxon>Cytophagia</taxon>
        <taxon>Cytophagales</taxon>
        <taxon>Reichenbachiellaceae</taxon>
        <taxon>Reichenbachiella</taxon>
    </lineage>
</organism>
<dbReference type="InterPro" id="IPR029095">
    <property type="entry name" value="NarX-like_N"/>
</dbReference>
<evidence type="ECO:0000256" key="6">
    <source>
        <dbReference type="ARBA" id="ARBA00029447"/>
    </source>
</evidence>
<dbReference type="PROSITE" id="PS50885">
    <property type="entry name" value="HAMP"/>
    <property type="match status" value="2"/>
</dbReference>
<comment type="similarity">
    <text evidence="6">Belongs to the methyl-accepting chemotaxis (MCP) protein family.</text>
</comment>
<protein>
    <submittedName>
        <fullName evidence="12">Methyl-accepting chemotaxis protein</fullName>
    </submittedName>
</protein>
<dbReference type="Pfam" id="PF00015">
    <property type="entry name" value="MCPsignal"/>
    <property type="match status" value="1"/>
</dbReference>
<evidence type="ECO:0000256" key="7">
    <source>
        <dbReference type="PROSITE-ProRule" id="PRU00284"/>
    </source>
</evidence>
<dbReference type="SMART" id="SM00304">
    <property type="entry name" value="HAMP"/>
    <property type="match status" value="2"/>
</dbReference>
<keyword evidence="3 9" id="KW-1133">Transmembrane helix</keyword>
<dbReference type="PANTHER" id="PTHR32089">
    <property type="entry name" value="METHYL-ACCEPTING CHEMOTAXIS PROTEIN MCPB"/>
    <property type="match status" value="1"/>
</dbReference>
<dbReference type="Pfam" id="PF18947">
    <property type="entry name" value="HAMP_2"/>
    <property type="match status" value="1"/>
</dbReference>
<dbReference type="InterPro" id="IPR004089">
    <property type="entry name" value="MCPsignal_dom"/>
</dbReference>
<evidence type="ECO:0000259" key="10">
    <source>
        <dbReference type="PROSITE" id="PS50111"/>
    </source>
</evidence>
<keyword evidence="5 7" id="KW-0807">Transducer</keyword>
<evidence type="ECO:0000256" key="3">
    <source>
        <dbReference type="ARBA" id="ARBA00022989"/>
    </source>
</evidence>
<dbReference type="Proteomes" id="UP000184474">
    <property type="component" value="Unassembled WGS sequence"/>
</dbReference>
<dbReference type="GO" id="GO:0016020">
    <property type="term" value="C:membrane"/>
    <property type="evidence" value="ECO:0007669"/>
    <property type="project" value="UniProtKB-SubCell"/>
</dbReference>
<dbReference type="InterPro" id="IPR003660">
    <property type="entry name" value="HAMP_dom"/>
</dbReference>
<dbReference type="SUPFAM" id="SSF58104">
    <property type="entry name" value="Methyl-accepting chemotaxis protein (MCP) signaling domain"/>
    <property type="match status" value="1"/>
</dbReference>